<dbReference type="EMBL" id="LGRX02025349">
    <property type="protein sequence ID" value="KAK3252550.1"/>
    <property type="molecule type" value="Genomic_DNA"/>
</dbReference>
<keyword evidence="1" id="KW-0812">Transmembrane</keyword>
<comment type="caution">
    <text evidence="2">The sequence shown here is derived from an EMBL/GenBank/DDBJ whole genome shotgun (WGS) entry which is preliminary data.</text>
</comment>
<protein>
    <submittedName>
        <fullName evidence="2">Uncharacterized protein</fullName>
    </submittedName>
</protein>
<proteinExistence type="predicted"/>
<keyword evidence="3" id="KW-1185">Reference proteome</keyword>
<dbReference type="Proteomes" id="UP001190700">
    <property type="component" value="Unassembled WGS sequence"/>
</dbReference>
<gene>
    <name evidence="2" type="ORF">CYMTET_38163</name>
</gene>
<evidence type="ECO:0000313" key="2">
    <source>
        <dbReference type="EMBL" id="KAK3252550.1"/>
    </source>
</evidence>
<evidence type="ECO:0000256" key="1">
    <source>
        <dbReference type="SAM" id="Phobius"/>
    </source>
</evidence>
<dbReference type="AlphaFoldDB" id="A0AAE0F6U6"/>
<sequence length="263" mass="30561">MFLALMVQTVIALTFSVLITYVMADTLPFIIILWRKMKRDFRNQFRRSKDPAPRKDLWKVMKRSREVMSGPSLSKICARLFEKDFVDTLNAYLLEASMEEQVAITNVMTALAKDEENSQSSKMARPGVADGLVRPDQLQHLYAWMAFNCKDRDEAKKLFEYFEKLWEVCGEPWHRMERTIEVQKKVPRRPKAIKTAYKVVDEEEPTQIGLPTTFTMNSLTSLFAEESDTLQSMSYASTPFDFQQGQRFDVQFGAHDDVNNTRI</sequence>
<reference evidence="2 3" key="1">
    <citation type="journal article" date="2015" name="Genome Biol. Evol.">
        <title>Comparative Genomics of a Bacterivorous Green Alga Reveals Evolutionary Causalities and Consequences of Phago-Mixotrophic Mode of Nutrition.</title>
        <authorList>
            <person name="Burns J.A."/>
            <person name="Paasch A."/>
            <person name="Narechania A."/>
            <person name="Kim E."/>
        </authorList>
    </citation>
    <scope>NUCLEOTIDE SEQUENCE [LARGE SCALE GENOMIC DNA]</scope>
    <source>
        <strain evidence="2 3">PLY_AMNH</strain>
    </source>
</reference>
<feature type="transmembrane region" description="Helical" evidence="1">
    <location>
        <begin position="6"/>
        <end position="34"/>
    </location>
</feature>
<accession>A0AAE0F6U6</accession>
<keyword evidence="1" id="KW-1133">Transmembrane helix</keyword>
<organism evidence="2 3">
    <name type="scientific">Cymbomonas tetramitiformis</name>
    <dbReference type="NCBI Taxonomy" id="36881"/>
    <lineage>
        <taxon>Eukaryota</taxon>
        <taxon>Viridiplantae</taxon>
        <taxon>Chlorophyta</taxon>
        <taxon>Pyramimonadophyceae</taxon>
        <taxon>Pyramimonadales</taxon>
        <taxon>Pyramimonadaceae</taxon>
        <taxon>Cymbomonas</taxon>
    </lineage>
</organism>
<evidence type="ECO:0000313" key="3">
    <source>
        <dbReference type="Proteomes" id="UP001190700"/>
    </source>
</evidence>
<keyword evidence="1" id="KW-0472">Membrane</keyword>
<name>A0AAE0F6U6_9CHLO</name>